<accession>A0A2S6FY89</accession>
<dbReference type="NCBIfam" id="TIGR00124">
    <property type="entry name" value="cit_ly_ligase"/>
    <property type="match status" value="1"/>
</dbReference>
<dbReference type="RefSeq" id="WP_104409720.1">
    <property type="nucleotide sequence ID" value="NZ_PTIS01000006.1"/>
</dbReference>
<name>A0A2S6FY89_9CLOT</name>
<keyword evidence="3 5" id="KW-0436">Ligase</keyword>
<dbReference type="SUPFAM" id="SSF52374">
    <property type="entry name" value="Nucleotidylyl transferase"/>
    <property type="match status" value="1"/>
</dbReference>
<reference evidence="5 6" key="1">
    <citation type="submission" date="2018-02" db="EMBL/GenBank/DDBJ databases">
        <title>Genomic Encyclopedia of Archaeal and Bacterial Type Strains, Phase II (KMG-II): from individual species to whole genera.</title>
        <authorList>
            <person name="Goeker M."/>
        </authorList>
    </citation>
    <scope>NUCLEOTIDE SEQUENCE [LARGE SCALE GENOMIC DNA]</scope>
    <source>
        <strain evidence="5 6">DSM 15099</strain>
    </source>
</reference>
<dbReference type="InterPro" id="IPR014729">
    <property type="entry name" value="Rossmann-like_a/b/a_fold"/>
</dbReference>
<evidence type="ECO:0000259" key="4">
    <source>
        <dbReference type="PROSITE" id="PS51186"/>
    </source>
</evidence>
<comment type="function">
    <text evidence="3">Acetylation of prosthetic group (2-(5''-phosphoribosyl)-3'-dephosphocoenzyme-A) of the gamma subunit of citrate lyase.</text>
</comment>
<dbReference type="GO" id="GO:0008771">
    <property type="term" value="F:[citrate (pro-3S)-lyase] ligase activity"/>
    <property type="evidence" value="ECO:0007669"/>
    <property type="project" value="UniProtKB-EC"/>
</dbReference>
<evidence type="ECO:0000256" key="1">
    <source>
        <dbReference type="ARBA" id="ARBA00022741"/>
    </source>
</evidence>
<dbReference type="InterPro" id="IPR013166">
    <property type="entry name" value="Citrate_lyase_ligase_C"/>
</dbReference>
<gene>
    <name evidence="5" type="ORF">BD821_106101</name>
</gene>
<dbReference type="OrthoDB" id="9779753at2"/>
<evidence type="ECO:0000313" key="6">
    <source>
        <dbReference type="Proteomes" id="UP000239863"/>
    </source>
</evidence>
<dbReference type="GO" id="GO:0005524">
    <property type="term" value="F:ATP binding"/>
    <property type="evidence" value="ECO:0007669"/>
    <property type="project" value="UniProtKB-UniRule"/>
</dbReference>
<dbReference type="InterPro" id="IPR000182">
    <property type="entry name" value="GNAT_dom"/>
</dbReference>
<dbReference type="PROSITE" id="PS51186">
    <property type="entry name" value="GNAT"/>
    <property type="match status" value="1"/>
</dbReference>
<dbReference type="SUPFAM" id="SSF55729">
    <property type="entry name" value="Acyl-CoA N-acyltransferases (Nat)"/>
    <property type="match status" value="1"/>
</dbReference>
<keyword evidence="2 3" id="KW-0067">ATP-binding</keyword>
<dbReference type="Pfam" id="PF08218">
    <property type="entry name" value="Citrate_ly_lig"/>
    <property type="match status" value="1"/>
</dbReference>
<dbReference type="PIRSF" id="PIRSF005751">
    <property type="entry name" value="Acet_citr_lig"/>
    <property type="match status" value="1"/>
</dbReference>
<dbReference type="NCBIfam" id="TIGR00125">
    <property type="entry name" value="cyt_tran_rel"/>
    <property type="match status" value="1"/>
</dbReference>
<dbReference type="EMBL" id="PTIS01000006">
    <property type="protein sequence ID" value="PPK48579.1"/>
    <property type="molecule type" value="Genomic_DNA"/>
</dbReference>
<proteinExistence type="predicted"/>
<dbReference type="PANTHER" id="PTHR40599:SF1">
    <property type="entry name" value="[CITRATE [PRO-3S]-LYASE] LIGASE"/>
    <property type="match status" value="1"/>
</dbReference>
<evidence type="ECO:0000256" key="3">
    <source>
        <dbReference type="PIRNR" id="PIRNR005751"/>
    </source>
</evidence>
<dbReference type="EC" id="6.2.1.22" evidence="3"/>
<dbReference type="GO" id="GO:0016747">
    <property type="term" value="F:acyltransferase activity, transferring groups other than amino-acyl groups"/>
    <property type="evidence" value="ECO:0007669"/>
    <property type="project" value="InterPro"/>
</dbReference>
<dbReference type="GO" id="GO:0016829">
    <property type="term" value="F:lyase activity"/>
    <property type="evidence" value="ECO:0007669"/>
    <property type="project" value="UniProtKB-KW"/>
</dbReference>
<dbReference type="STRING" id="37659.GCA_000703125_00663"/>
<dbReference type="Gene3D" id="3.40.50.620">
    <property type="entry name" value="HUPs"/>
    <property type="match status" value="1"/>
</dbReference>
<dbReference type="AlphaFoldDB" id="A0A2S6FY89"/>
<keyword evidence="1 3" id="KW-0547">Nucleotide-binding</keyword>
<sequence length="341" mass="38959">MDGLQIEIIDINNEEERNEVKRFLNTFNLNYEKDIDYTVVLREKGDIVATASKGKNILKGFAINHKLQGEGITAMLVNSLLDRLFYEEIYHSFIFTKPENIDIFSSLGFKLLYKAQKAALLESGIYDIHDHIKKLIKKHNIDITKSRSALVMNCNPFTKGHRYLIEKASKVSNEVLVFVVEEDKSVFPFESRYNMVKDGTFDLNNVKVIRGGEYIISLATFPTYFLKKEDDILKTYTDIDAGIFAKYFCKELNIDRRFVGEEPYCNVTSAYNDSLLKQLEKFNIDLTVIPRMSIDGEAISASKVRTLIKNGDINKLEALLPSVTLEFLQTEIGKEIAGDIT</sequence>
<feature type="domain" description="N-acetyltransferase" evidence="4">
    <location>
        <begin position="1"/>
        <end position="142"/>
    </location>
</feature>
<comment type="caution">
    <text evidence="5">The sequence shown here is derived from an EMBL/GenBank/DDBJ whole genome shotgun (WGS) entry which is preliminary data.</text>
</comment>
<evidence type="ECO:0000313" key="5">
    <source>
        <dbReference type="EMBL" id="PPK48579.1"/>
    </source>
</evidence>
<dbReference type="InterPro" id="IPR016181">
    <property type="entry name" value="Acyl_CoA_acyltransferase"/>
</dbReference>
<dbReference type="InterPro" id="IPR004821">
    <property type="entry name" value="Cyt_trans-like"/>
</dbReference>
<dbReference type="PANTHER" id="PTHR40599">
    <property type="entry name" value="[CITRATE [PRO-3S]-LYASE] LIGASE"/>
    <property type="match status" value="1"/>
</dbReference>
<protein>
    <recommendedName>
        <fullName evidence="3">[Citrate [pro-3S]-lyase] ligase</fullName>
        <ecNumber evidence="3">6.2.1.22</ecNumber>
    </recommendedName>
</protein>
<dbReference type="InterPro" id="IPR005216">
    <property type="entry name" value="Citrate_lyase_ligase"/>
</dbReference>
<organism evidence="5 6">
    <name type="scientific">Clostridium algidicarnis DSM 15099</name>
    <dbReference type="NCBI Taxonomy" id="1121295"/>
    <lineage>
        <taxon>Bacteria</taxon>
        <taxon>Bacillati</taxon>
        <taxon>Bacillota</taxon>
        <taxon>Clostridia</taxon>
        <taxon>Eubacteriales</taxon>
        <taxon>Clostridiaceae</taxon>
        <taxon>Clostridium</taxon>
    </lineage>
</organism>
<dbReference type="Proteomes" id="UP000239863">
    <property type="component" value="Unassembled WGS sequence"/>
</dbReference>
<dbReference type="SMART" id="SM00764">
    <property type="entry name" value="Citrate_ly_lig"/>
    <property type="match status" value="1"/>
</dbReference>
<evidence type="ECO:0000256" key="2">
    <source>
        <dbReference type="ARBA" id="ARBA00022840"/>
    </source>
</evidence>
<comment type="catalytic activity">
    <reaction evidence="3">
        <text>holo-[citrate lyase ACP] + acetate + ATP = acetyl-[citrate lyase ACP] + AMP + diphosphate</text>
        <dbReference type="Rhea" id="RHEA:23788"/>
        <dbReference type="Rhea" id="RHEA-COMP:10158"/>
        <dbReference type="Rhea" id="RHEA-COMP:13710"/>
        <dbReference type="ChEBI" id="CHEBI:30089"/>
        <dbReference type="ChEBI" id="CHEBI:30616"/>
        <dbReference type="ChEBI" id="CHEBI:33019"/>
        <dbReference type="ChEBI" id="CHEBI:82683"/>
        <dbReference type="ChEBI" id="CHEBI:137976"/>
        <dbReference type="ChEBI" id="CHEBI:456215"/>
        <dbReference type="EC" id="6.2.1.22"/>
    </reaction>
</comment>
<keyword evidence="5" id="KW-0456">Lyase</keyword>